<sequence length="143" mass="16889">MSFLIMINEDYLNGFVRYSRMVENAFDFYKNKLHSQIRVEQQNNNNPVVIAQANLILHSLDTNKKNVLNNIGILFDKSDNNPNRQYLNTALLRSVLNIYGKDLDRGIVLLENEYEYYLKEHDILKEEAELVNELVEIVKRLKR</sequence>
<organism evidence="1 2">
    <name type="scientific">Candidatus Nitrosocosmicus arcticus</name>
    <dbReference type="NCBI Taxonomy" id="2035267"/>
    <lineage>
        <taxon>Archaea</taxon>
        <taxon>Nitrososphaerota</taxon>
        <taxon>Nitrososphaeria</taxon>
        <taxon>Nitrososphaerales</taxon>
        <taxon>Nitrososphaeraceae</taxon>
        <taxon>Candidatus Nitrosocosmicus</taxon>
    </lineage>
</organism>
<dbReference type="AlphaFoldDB" id="A0A557SUB4"/>
<dbReference type="RefSeq" id="WP_222424884.1">
    <property type="nucleotide sequence ID" value="NZ_ML675585.1"/>
</dbReference>
<name>A0A557SUB4_9ARCH</name>
<accession>A0A557SUB4</accession>
<evidence type="ECO:0000313" key="2">
    <source>
        <dbReference type="Proteomes" id="UP000315289"/>
    </source>
</evidence>
<keyword evidence="2" id="KW-1185">Reference proteome</keyword>
<dbReference type="Proteomes" id="UP000315289">
    <property type="component" value="Unassembled WGS sequence"/>
</dbReference>
<comment type="caution">
    <text evidence="1">The sequence shown here is derived from an EMBL/GenBank/DDBJ whole genome shotgun (WGS) entry which is preliminary data.</text>
</comment>
<protein>
    <submittedName>
        <fullName evidence="1">Uncharacterized protein</fullName>
    </submittedName>
</protein>
<reference evidence="1 2" key="1">
    <citation type="journal article" date="2019" name="Front. Microbiol.">
        <title>Ammonia Oxidation by the Arctic Terrestrial Thaumarchaeote Candidatus Nitrosocosmicus arcticus Is Stimulated by Increasing Temperatures.</title>
        <authorList>
            <person name="Alves R.J.E."/>
            <person name="Kerou M."/>
            <person name="Zappe A."/>
            <person name="Bittner R."/>
            <person name="Abby S.S."/>
            <person name="Schmidt H.A."/>
            <person name="Pfeifer K."/>
            <person name="Schleper C."/>
        </authorList>
    </citation>
    <scope>NUCLEOTIDE SEQUENCE [LARGE SCALE GENOMIC DNA]</scope>
    <source>
        <strain evidence="1 2">Kfb</strain>
    </source>
</reference>
<gene>
    <name evidence="1" type="ORF">NARC_90102</name>
</gene>
<proteinExistence type="predicted"/>
<dbReference type="EMBL" id="VOAH01000009">
    <property type="protein sequence ID" value="TVP40196.1"/>
    <property type="molecule type" value="Genomic_DNA"/>
</dbReference>
<evidence type="ECO:0000313" key="1">
    <source>
        <dbReference type="EMBL" id="TVP40196.1"/>
    </source>
</evidence>